<dbReference type="RefSeq" id="WP_118583506.1">
    <property type="nucleotide sequence ID" value="NZ_CABJFX010000042.1"/>
</dbReference>
<comment type="caution">
    <text evidence="1">The sequence shown here is derived from an EMBL/GenBank/DDBJ whole genome shotgun (WGS) entry which is preliminary data.</text>
</comment>
<gene>
    <name evidence="1" type="ORF">DW914_16830</name>
</gene>
<keyword evidence="1" id="KW-0067">ATP-binding</keyword>
<evidence type="ECO:0000313" key="2">
    <source>
        <dbReference type="Proteomes" id="UP000283492"/>
    </source>
</evidence>
<dbReference type="Proteomes" id="UP000283492">
    <property type="component" value="Unassembled WGS sequence"/>
</dbReference>
<reference evidence="1 2" key="1">
    <citation type="submission" date="2018-08" db="EMBL/GenBank/DDBJ databases">
        <title>A genome reference for cultivated species of the human gut microbiota.</title>
        <authorList>
            <person name="Zou Y."/>
            <person name="Xue W."/>
            <person name="Luo G."/>
        </authorList>
    </citation>
    <scope>NUCLEOTIDE SEQUENCE [LARGE SCALE GENOMIC DNA]</scope>
    <source>
        <strain evidence="1 2">AM42-1AC</strain>
    </source>
</reference>
<dbReference type="EMBL" id="QSFX01000042">
    <property type="protein sequence ID" value="RHA83320.1"/>
    <property type="molecule type" value="Genomic_DNA"/>
</dbReference>
<dbReference type="AlphaFoldDB" id="A0A413TER3"/>
<organism evidence="1 2">
    <name type="scientific">Roseburia inulinivorans</name>
    <dbReference type="NCBI Taxonomy" id="360807"/>
    <lineage>
        <taxon>Bacteria</taxon>
        <taxon>Bacillati</taxon>
        <taxon>Bacillota</taxon>
        <taxon>Clostridia</taxon>
        <taxon>Lachnospirales</taxon>
        <taxon>Lachnospiraceae</taxon>
        <taxon>Roseburia</taxon>
    </lineage>
</organism>
<accession>A0A413TER3</accession>
<protein>
    <submittedName>
        <fullName evidence="1">ATP-binding protein</fullName>
    </submittedName>
</protein>
<proteinExistence type="predicted"/>
<dbReference type="InterPro" id="IPR027417">
    <property type="entry name" value="P-loop_NTPase"/>
</dbReference>
<name>A0A413TER3_9FIRM</name>
<evidence type="ECO:0000313" key="1">
    <source>
        <dbReference type="EMBL" id="RHA83320.1"/>
    </source>
</evidence>
<sequence>MDYKALNENQRKRMLQISKNDFSMEWENPDFLDALIGKLPPIHHDRNEENIKTELAELNKYYSQFDFFATDRAKFIQQIKVLINVIHNKNANWYGLDLYRVEECIRQQEFCLISGEGGIGKSYFIKCLEEEFERNGIPHLCIYGKFEKNLQNVDVNEVAEVGEKGFVFIVDAINEMSEKGQIELLNVLRNLVHLSKIRIILTYRTNAMDNQILEGYKEMAKAECAFPGVSFESALNELLKMSVPDVYKYEDILFSNNALLLNMLCRALSDEKLIEEKVNSVASITFILEYYIKNSIKKTFKGEISSTDPIEIWKDIKRVAKWMYEQDVKGIDKENLLIVIKSGDVFIRILRQAGIIGEYDYDDRHYYFFAIDSLTDFLIARSLFEDITGKAFDEQVRIISQKTGKLYNMEEAVILAIFDNLAPDYEYIAKLLKETKLMDSLQYETLVKINFSKENIVKFIKAFEPIEKNSLITIFGGYTDKPFNCVNYLNSYYTVEKNQLRELSLTLSGTHFLGRVKGRLKNIIYFLTLNNGKDRRVEEAFYYALWCCAAPNKDVRCLAMKLLYEVVRQNTEYKRVLIDMYESIVDPYIKESIIYVLVNYLQDDEEILSFFKNLIIGETHLLARSIKRIAVYLHDDYGYIKWDRENLYDLNNVVPISDSLNDIFFSVDLMNKDFLPFRYWSKEHIDMHTRFLQVDKQDIFKLNHFLEEKFLCVKTGECNGLMSFENHIKSEYNIDLRKQVLDNNAFFASFESVIKEIFSLFQEPYDEIERIGGEEEFQNSIFMKSVDVATGIYYGSLMCNYFTNEFATYNNYQNSIGYEVYDPIEYGEDVYIATPVPTYQDYIEKLGDMVINRIDLPEKKDLEWVRDVSNTRRNLVSLFEAVEIKSVEWVLLAGRVSLHEDSKKETRWKDTYDIWCCTSEKETIHENGGARYLTIELEDYAGNLGDYKKCDSKPWLCKDVKNINYHSEIFDNTSLVLPPAELICYFQLTLVYANMSWINSAGEVVIFCNNNKNSYYTDPIGGTVFIRKDYLDEYRKGHILKYFAFTERFIPETGYADETSLHFEIKNGVIIKEILNNGGGFHRAAEINPLCANCPHGFNQMLSNNNSDLNEMIEIILREDYTSWEEDEIN</sequence>
<dbReference type="SUPFAM" id="SSF52540">
    <property type="entry name" value="P-loop containing nucleoside triphosphate hydrolases"/>
    <property type="match status" value="1"/>
</dbReference>
<keyword evidence="1" id="KW-0547">Nucleotide-binding</keyword>
<dbReference type="GO" id="GO:0005524">
    <property type="term" value="F:ATP binding"/>
    <property type="evidence" value="ECO:0007669"/>
    <property type="project" value="UniProtKB-KW"/>
</dbReference>
<dbReference type="Gene3D" id="3.40.50.300">
    <property type="entry name" value="P-loop containing nucleotide triphosphate hydrolases"/>
    <property type="match status" value="1"/>
</dbReference>